<dbReference type="AlphaFoldDB" id="A0A5N7MQT1"/>
<accession>A0A5N7MQT1</accession>
<organism evidence="2 3">
    <name type="scientific">Microvirga tunisiensis</name>
    <dbReference type="NCBI Taxonomy" id="2108360"/>
    <lineage>
        <taxon>Bacteria</taxon>
        <taxon>Pseudomonadati</taxon>
        <taxon>Pseudomonadota</taxon>
        <taxon>Alphaproteobacteria</taxon>
        <taxon>Hyphomicrobiales</taxon>
        <taxon>Methylobacteriaceae</taxon>
        <taxon>Microvirga</taxon>
    </lineage>
</organism>
<name>A0A5N7MQT1_9HYPH</name>
<dbReference type="EMBL" id="VOSK01000147">
    <property type="protein sequence ID" value="MPR28474.1"/>
    <property type="molecule type" value="Genomic_DNA"/>
</dbReference>
<feature type="chain" id="PRO_5030135666" evidence="1">
    <location>
        <begin position="18"/>
        <end position="104"/>
    </location>
</feature>
<evidence type="ECO:0000313" key="2">
    <source>
        <dbReference type="EMBL" id="MPR28474.1"/>
    </source>
</evidence>
<dbReference type="Proteomes" id="UP000403266">
    <property type="component" value="Unassembled WGS sequence"/>
</dbReference>
<evidence type="ECO:0000313" key="3">
    <source>
        <dbReference type="Proteomes" id="UP000403266"/>
    </source>
</evidence>
<sequence>MRSSLLAIMLGTMGVLASGSVVLAQSADTRIASMPFGECLSIINEAAQEVDEEPVKLVSTNGVVTVRIIASDGFVTVSCDRSNSKMTLTKSPVPEAAGMTAAAR</sequence>
<keyword evidence="1" id="KW-0732">Signal</keyword>
<gene>
    <name evidence="2" type="ORF">FS320_25820</name>
</gene>
<evidence type="ECO:0000256" key="1">
    <source>
        <dbReference type="SAM" id="SignalP"/>
    </source>
</evidence>
<protein>
    <submittedName>
        <fullName evidence="2">Uncharacterized protein</fullName>
    </submittedName>
</protein>
<dbReference type="RefSeq" id="WP_152714763.1">
    <property type="nucleotide sequence ID" value="NZ_VOSJ01000148.1"/>
</dbReference>
<proteinExistence type="predicted"/>
<feature type="signal peptide" evidence="1">
    <location>
        <begin position="1"/>
        <end position="17"/>
    </location>
</feature>
<keyword evidence="3" id="KW-1185">Reference proteome</keyword>
<dbReference type="OrthoDB" id="8020289at2"/>
<reference evidence="2 3" key="1">
    <citation type="journal article" date="2019" name="Syst. Appl. Microbiol.">
        <title>Microvirga tunisiensis sp. nov., a root nodule symbiotic bacterium isolated from Lupinus micranthus and L. luteus grown in Northern Tunisia.</title>
        <authorList>
            <person name="Msaddak A."/>
            <person name="Rejili M."/>
            <person name="Duran D."/>
            <person name="Mars M."/>
            <person name="Palacios J.M."/>
            <person name="Ruiz-Argueso T."/>
            <person name="Rey L."/>
            <person name="Imperial J."/>
        </authorList>
    </citation>
    <scope>NUCLEOTIDE SEQUENCE [LARGE SCALE GENOMIC DNA]</scope>
    <source>
        <strain evidence="2 3">Lmie10</strain>
    </source>
</reference>
<comment type="caution">
    <text evidence="2">The sequence shown here is derived from an EMBL/GenBank/DDBJ whole genome shotgun (WGS) entry which is preliminary data.</text>
</comment>